<reference evidence="3 4" key="1">
    <citation type="submission" date="2021-06" db="EMBL/GenBank/DDBJ databases">
        <authorList>
            <person name="Palmer J.M."/>
        </authorList>
    </citation>
    <scope>NUCLEOTIDE SEQUENCE [LARGE SCALE GENOMIC DNA]</scope>
    <source>
        <strain evidence="3 4">AS_MEX2019</strain>
        <tissue evidence="3">Muscle</tissue>
    </source>
</reference>
<proteinExistence type="predicted"/>
<dbReference type="EMBL" id="JAHRIP010004831">
    <property type="protein sequence ID" value="MEQ2281820.1"/>
    <property type="molecule type" value="Genomic_DNA"/>
</dbReference>
<keyword evidence="2" id="KW-0472">Membrane</keyword>
<evidence type="ECO:0008006" key="5">
    <source>
        <dbReference type="Google" id="ProtNLM"/>
    </source>
</evidence>
<feature type="compositionally biased region" description="Polar residues" evidence="1">
    <location>
        <begin position="21"/>
        <end position="31"/>
    </location>
</feature>
<evidence type="ECO:0000313" key="3">
    <source>
        <dbReference type="EMBL" id="MEQ2281820.1"/>
    </source>
</evidence>
<feature type="region of interest" description="Disordered" evidence="1">
    <location>
        <begin position="122"/>
        <end position="152"/>
    </location>
</feature>
<gene>
    <name evidence="3" type="ORF">AMECASPLE_034313</name>
</gene>
<feature type="region of interest" description="Disordered" evidence="1">
    <location>
        <begin position="1"/>
        <end position="33"/>
    </location>
</feature>
<keyword evidence="4" id="KW-1185">Reference proteome</keyword>
<keyword evidence="2" id="KW-1133">Transmembrane helix</keyword>
<sequence>MEEKRPSAATSAGQSVDDGTEQNTQTHTATSRNRRGNIFHAQVLFSDHAMPVSPARLLFCSCLLLCVSFCFLSLNPFSLTITLPAHLHSGVLYLASPNRMFLPTSTLLEQMEREVVQLRSPPASLVAHKDPAAKPTSSSRRKKRRRGAPACLSACKEESPTAPAATPGAITPRLVAASKPASSSATSVSQARCSSAHAVFARSSPVF</sequence>
<comment type="caution">
    <text evidence="3">The sequence shown here is derived from an EMBL/GenBank/DDBJ whole genome shotgun (WGS) entry which is preliminary data.</text>
</comment>
<evidence type="ECO:0000313" key="4">
    <source>
        <dbReference type="Proteomes" id="UP001469553"/>
    </source>
</evidence>
<protein>
    <recommendedName>
        <fullName evidence="5">Transmembrane protein</fullName>
    </recommendedName>
</protein>
<accession>A0ABV0XK33</accession>
<feature type="transmembrane region" description="Helical" evidence="2">
    <location>
        <begin position="55"/>
        <end position="74"/>
    </location>
</feature>
<keyword evidence="2" id="KW-0812">Transmembrane</keyword>
<evidence type="ECO:0000256" key="1">
    <source>
        <dbReference type="SAM" id="MobiDB-lite"/>
    </source>
</evidence>
<name>A0ABV0XK33_9TELE</name>
<evidence type="ECO:0000256" key="2">
    <source>
        <dbReference type="SAM" id="Phobius"/>
    </source>
</evidence>
<organism evidence="3 4">
    <name type="scientific">Ameca splendens</name>
    <dbReference type="NCBI Taxonomy" id="208324"/>
    <lineage>
        <taxon>Eukaryota</taxon>
        <taxon>Metazoa</taxon>
        <taxon>Chordata</taxon>
        <taxon>Craniata</taxon>
        <taxon>Vertebrata</taxon>
        <taxon>Euteleostomi</taxon>
        <taxon>Actinopterygii</taxon>
        <taxon>Neopterygii</taxon>
        <taxon>Teleostei</taxon>
        <taxon>Neoteleostei</taxon>
        <taxon>Acanthomorphata</taxon>
        <taxon>Ovalentaria</taxon>
        <taxon>Atherinomorphae</taxon>
        <taxon>Cyprinodontiformes</taxon>
        <taxon>Goodeidae</taxon>
        <taxon>Ameca</taxon>
    </lineage>
</organism>
<dbReference type="Proteomes" id="UP001469553">
    <property type="component" value="Unassembled WGS sequence"/>
</dbReference>